<sequence>MRRGGRPNLRQGLDREVYQVVRKIIDDQTENDKVRLSVPNIYDTIKRSNSSLNRKPKRILEDSIERVVEVIKTDLLGEDEGDSVDGDFEGLEEQQQPPAMESNTLNKSIVGMWNNTTSAPQKPSDTNGTEAATAAPKSSKRRQNGGESHFSKRRKAESAIDRSPPTHVCLSDLGGLDDVVQELGDLVILPMTRPQVYMSSNVQPPRGVLLHGPPGCGKTMIANAFAAELGVPFISISAPSIVSGMSGESEKALREHFEEAKRIAPCLIFIDEIDAITPKRESAQREMEKRIVAQLLTCMDDLALEKTDGKPVIVLAATNRPDSLDAALRRGGRFDKEINMTVPSEPVREQILRALTRKMRLADDIDFKYLANRTAGFVGADLNDLVSTAGSAAIKRYLEILKANSGEEMDIEEADDLSPKVKELRRLITHAKETPIGEEVQVVLVSNADFINALPKIQPSSKREGFATIPDTTWEDVGALGGVREELTTAIVEPIQNPGLYASVGITAPTGVLLWGPPGCGKTLLAKAVANESHANFISVKGPELLNKYVGESERAVRQVFVRARSSVPCVIFFDELDALVPRRDDTVSEASARVVNTLLTELDGLGNNRQGIYIIAATNRPDIIDPAMLRPGRLETLLFVNLPSPLERAEILRTLVRNIPVEFNDDLRKLAEECEGFSGADLGSLLRRAGYAAIKRRDVIKLEDFAAAKAFIRPSVTDLRKYEKLRRDWSGGIV</sequence>
<feature type="domain" description="AAA+ ATPase" evidence="9">
    <location>
        <begin position="204"/>
        <end position="344"/>
    </location>
</feature>
<evidence type="ECO:0000259" key="9">
    <source>
        <dbReference type="SMART" id="SM00382"/>
    </source>
</evidence>
<evidence type="ECO:0000256" key="3">
    <source>
        <dbReference type="ARBA" id="ARBA00022741"/>
    </source>
</evidence>
<evidence type="ECO:0000256" key="5">
    <source>
        <dbReference type="ARBA" id="ARBA00032509"/>
    </source>
</evidence>
<dbReference type="InterPro" id="IPR003593">
    <property type="entry name" value="AAA+_ATPase"/>
</dbReference>
<gene>
    <name evidence="10" type="ORF">BDV23DRAFT_169834</name>
</gene>
<dbReference type="Pfam" id="PF17862">
    <property type="entry name" value="AAA_lid_3"/>
    <property type="match status" value="2"/>
</dbReference>
<accession>A0A5N6FI46</accession>
<dbReference type="Gene3D" id="1.10.8.60">
    <property type="match status" value="2"/>
</dbReference>
<dbReference type="Proteomes" id="UP000326877">
    <property type="component" value="Unassembled WGS sequence"/>
</dbReference>
<dbReference type="InterPro" id="IPR003959">
    <property type="entry name" value="ATPase_AAA_core"/>
</dbReference>
<dbReference type="PANTHER" id="PTHR23077">
    <property type="entry name" value="AAA-FAMILY ATPASE"/>
    <property type="match status" value="1"/>
</dbReference>
<evidence type="ECO:0000256" key="7">
    <source>
        <dbReference type="ARBA" id="ARBA00048778"/>
    </source>
</evidence>
<dbReference type="GO" id="GO:0016887">
    <property type="term" value="F:ATP hydrolysis activity"/>
    <property type="evidence" value="ECO:0007669"/>
    <property type="project" value="InterPro"/>
</dbReference>
<dbReference type="GO" id="GO:0003723">
    <property type="term" value="F:RNA binding"/>
    <property type="evidence" value="ECO:0007669"/>
    <property type="project" value="TreeGrafter"/>
</dbReference>
<comment type="catalytic activity">
    <reaction evidence="7">
        <text>ATP + H2O = ADP + phosphate + H(+)</text>
        <dbReference type="Rhea" id="RHEA:13065"/>
        <dbReference type="ChEBI" id="CHEBI:15377"/>
        <dbReference type="ChEBI" id="CHEBI:15378"/>
        <dbReference type="ChEBI" id="CHEBI:30616"/>
        <dbReference type="ChEBI" id="CHEBI:43474"/>
        <dbReference type="ChEBI" id="CHEBI:456216"/>
    </reaction>
    <physiologicalReaction direction="left-to-right" evidence="7">
        <dbReference type="Rhea" id="RHEA:13066"/>
    </physiologicalReaction>
</comment>
<dbReference type="FunFam" id="3.40.50.300:FF:000149">
    <property type="entry name" value="Nuclear valosin-containing protein-like"/>
    <property type="match status" value="1"/>
</dbReference>
<keyword evidence="2" id="KW-0962">Peroxisome biogenesis</keyword>
<dbReference type="FunFam" id="1.10.8.60:FF:000081">
    <property type="entry name" value="AAA family ATPase/60S ribosome export protein"/>
    <property type="match status" value="1"/>
</dbReference>
<dbReference type="SUPFAM" id="SSF52540">
    <property type="entry name" value="P-loop containing nucleoside triphosphate hydrolases"/>
    <property type="match status" value="2"/>
</dbReference>
<keyword evidence="10" id="KW-0378">Hydrolase</keyword>
<dbReference type="GO" id="GO:0007031">
    <property type="term" value="P:peroxisome organization"/>
    <property type="evidence" value="ECO:0007669"/>
    <property type="project" value="UniProtKB-KW"/>
</dbReference>
<organism evidence="10">
    <name type="scientific">Petromyces alliaceus</name>
    <name type="common">Aspergillus alliaceus</name>
    <dbReference type="NCBI Taxonomy" id="209559"/>
    <lineage>
        <taxon>Eukaryota</taxon>
        <taxon>Fungi</taxon>
        <taxon>Dikarya</taxon>
        <taxon>Ascomycota</taxon>
        <taxon>Pezizomycotina</taxon>
        <taxon>Eurotiomycetes</taxon>
        <taxon>Eurotiomycetidae</taxon>
        <taxon>Eurotiales</taxon>
        <taxon>Aspergillaceae</taxon>
        <taxon>Aspergillus</taxon>
        <taxon>Aspergillus subgen. Circumdati</taxon>
    </lineage>
</organism>
<dbReference type="OrthoDB" id="27435at2759"/>
<keyword evidence="4" id="KW-0067">ATP-binding</keyword>
<evidence type="ECO:0000256" key="2">
    <source>
        <dbReference type="ARBA" id="ARBA00022593"/>
    </source>
</evidence>
<reference evidence="10" key="1">
    <citation type="submission" date="2019-04" db="EMBL/GenBank/DDBJ databases">
        <title>Friends and foes A comparative genomics studyof 23 Aspergillus species from section Flavi.</title>
        <authorList>
            <consortium name="DOE Joint Genome Institute"/>
            <person name="Kjaerbolling I."/>
            <person name="Vesth T."/>
            <person name="Frisvad J.C."/>
            <person name="Nybo J.L."/>
            <person name="Theobald S."/>
            <person name="Kildgaard S."/>
            <person name="Isbrandt T."/>
            <person name="Kuo A."/>
            <person name="Sato A."/>
            <person name="Lyhne E.K."/>
            <person name="Kogle M.E."/>
            <person name="Wiebenga A."/>
            <person name="Kun R.S."/>
            <person name="Lubbers R.J."/>
            <person name="Makela M.R."/>
            <person name="Barry K."/>
            <person name="Chovatia M."/>
            <person name="Clum A."/>
            <person name="Daum C."/>
            <person name="Haridas S."/>
            <person name="He G."/>
            <person name="LaButti K."/>
            <person name="Lipzen A."/>
            <person name="Mondo S."/>
            <person name="Riley R."/>
            <person name="Salamov A."/>
            <person name="Simmons B.A."/>
            <person name="Magnuson J.K."/>
            <person name="Henrissat B."/>
            <person name="Mortensen U.H."/>
            <person name="Larsen T.O."/>
            <person name="Devries R.P."/>
            <person name="Grigoriev I.V."/>
            <person name="Machida M."/>
            <person name="Baker S.E."/>
            <person name="Andersen M.R."/>
        </authorList>
    </citation>
    <scope>NUCLEOTIDE SEQUENCE [LARGE SCALE GENOMIC DNA]</scope>
    <source>
        <strain evidence="10">IBT 14317</strain>
    </source>
</reference>
<dbReference type="SMART" id="SM00382">
    <property type="entry name" value="AAA"/>
    <property type="match status" value="2"/>
</dbReference>
<dbReference type="InterPro" id="IPR041569">
    <property type="entry name" value="AAA_lid_3"/>
</dbReference>
<evidence type="ECO:0000256" key="4">
    <source>
        <dbReference type="ARBA" id="ARBA00022840"/>
    </source>
</evidence>
<dbReference type="GO" id="GO:0005524">
    <property type="term" value="F:ATP binding"/>
    <property type="evidence" value="ECO:0007669"/>
    <property type="project" value="UniProtKB-KW"/>
</dbReference>
<accession>A0A5N7CJ91</accession>
<feature type="region of interest" description="Disordered" evidence="8">
    <location>
        <begin position="78"/>
        <end position="166"/>
    </location>
</feature>
<dbReference type="Gene3D" id="3.40.50.300">
    <property type="entry name" value="P-loop containing nucleotide triphosphate hydrolases"/>
    <property type="match status" value="2"/>
</dbReference>
<evidence type="ECO:0000313" key="10">
    <source>
        <dbReference type="EMBL" id="KAE8393937.1"/>
    </source>
</evidence>
<dbReference type="OMA" id="GLWSTHR"/>
<dbReference type="GO" id="GO:0042254">
    <property type="term" value="P:ribosome biogenesis"/>
    <property type="evidence" value="ECO:0007669"/>
    <property type="project" value="TreeGrafter"/>
</dbReference>
<dbReference type="InterPro" id="IPR003960">
    <property type="entry name" value="ATPase_AAA_CS"/>
</dbReference>
<dbReference type="FunFam" id="3.40.50.300:FF:000365">
    <property type="entry name" value="Ribosome biogenesis ATPase RIX7"/>
    <property type="match status" value="1"/>
</dbReference>
<feature type="domain" description="AAA+ ATPase" evidence="9">
    <location>
        <begin position="508"/>
        <end position="645"/>
    </location>
</feature>
<proteinExistence type="inferred from homology"/>
<dbReference type="GO" id="GO:0005634">
    <property type="term" value="C:nucleus"/>
    <property type="evidence" value="ECO:0007669"/>
    <property type="project" value="TreeGrafter"/>
</dbReference>
<dbReference type="PROSITE" id="PS00674">
    <property type="entry name" value="AAA"/>
    <property type="match status" value="1"/>
</dbReference>
<dbReference type="EMBL" id="ML735226">
    <property type="protein sequence ID" value="KAE8393937.1"/>
    <property type="molecule type" value="Genomic_DNA"/>
</dbReference>
<dbReference type="PANTHER" id="PTHR23077:SF171">
    <property type="entry name" value="NUCLEAR VALOSIN-CONTAINING PROTEIN-LIKE"/>
    <property type="match status" value="1"/>
</dbReference>
<dbReference type="InterPro" id="IPR050168">
    <property type="entry name" value="AAA_ATPase_domain"/>
</dbReference>
<evidence type="ECO:0000256" key="1">
    <source>
        <dbReference type="ARBA" id="ARBA00006914"/>
    </source>
</evidence>
<evidence type="ECO:0000256" key="8">
    <source>
        <dbReference type="SAM" id="MobiDB-lite"/>
    </source>
</evidence>
<protein>
    <recommendedName>
        <fullName evidence="6">Peroxisomal ATPase PEX1</fullName>
    </recommendedName>
    <alternativeName>
        <fullName evidence="5">Peroxin-1</fullName>
    </alternativeName>
</protein>
<dbReference type="GO" id="GO:1990275">
    <property type="term" value="F:preribosome binding"/>
    <property type="evidence" value="ECO:0007669"/>
    <property type="project" value="TreeGrafter"/>
</dbReference>
<dbReference type="AlphaFoldDB" id="A0A5N6FI46"/>
<comment type="similarity">
    <text evidence="1">Belongs to the AAA ATPase family.</text>
</comment>
<keyword evidence="3" id="KW-0547">Nucleotide-binding</keyword>
<feature type="compositionally biased region" description="Polar residues" evidence="8">
    <location>
        <begin position="93"/>
        <end position="130"/>
    </location>
</feature>
<dbReference type="Pfam" id="PF00004">
    <property type="entry name" value="AAA"/>
    <property type="match status" value="2"/>
</dbReference>
<evidence type="ECO:0000256" key="6">
    <source>
        <dbReference type="ARBA" id="ARBA00034532"/>
    </source>
</evidence>
<feature type="compositionally biased region" description="Acidic residues" evidence="8">
    <location>
        <begin position="78"/>
        <end position="92"/>
    </location>
</feature>
<dbReference type="InterPro" id="IPR027417">
    <property type="entry name" value="P-loop_NTPase"/>
</dbReference>
<name>A0A5N6FI46_PETAA</name>